<protein>
    <submittedName>
        <fullName evidence="14">Myeloid cell surface antigen CD33-like</fullName>
    </submittedName>
</protein>
<evidence type="ECO:0000256" key="9">
    <source>
        <dbReference type="SAM" id="MobiDB-lite"/>
    </source>
</evidence>
<dbReference type="OrthoDB" id="10012075at2759"/>
<keyword evidence="6 10" id="KW-0472">Membrane</keyword>
<keyword evidence="13" id="KW-1185">Reference proteome</keyword>
<keyword evidence="4" id="KW-0130">Cell adhesion</keyword>
<feature type="chain" id="PRO_5027670338" evidence="11">
    <location>
        <begin position="18"/>
        <end position="463"/>
    </location>
</feature>
<keyword evidence="7" id="KW-1015">Disulfide bond</keyword>
<evidence type="ECO:0000256" key="4">
    <source>
        <dbReference type="ARBA" id="ARBA00022889"/>
    </source>
</evidence>
<dbReference type="Proteomes" id="UP000515145">
    <property type="component" value="Chromosome 16"/>
</dbReference>
<dbReference type="PROSITE" id="PS50835">
    <property type="entry name" value="IG_LIKE"/>
    <property type="match status" value="1"/>
</dbReference>
<dbReference type="InterPro" id="IPR051036">
    <property type="entry name" value="SIGLEC"/>
</dbReference>
<proteinExistence type="inferred from homology"/>
<evidence type="ECO:0000256" key="5">
    <source>
        <dbReference type="ARBA" id="ARBA00022989"/>
    </source>
</evidence>
<keyword evidence="2 10" id="KW-0812">Transmembrane</keyword>
<evidence type="ECO:0000313" key="14">
    <source>
        <dbReference type="RefSeq" id="XP_028280638.1"/>
    </source>
</evidence>
<evidence type="ECO:0000256" key="2">
    <source>
        <dbReference type="ARBA" id="ARBA00022692"/>
    </source>
</evidence>
<dbReference type="Pfam" id="PF08205">
    <property type="entry name" value="C2-set_2"/>
    <property type="match status" value="1"/>
</dbReference>
<feature type="signal peptide" evidence="11">
    <location>
        <begin position="1"/>
        <end position="17"/>
    </location>
</feature>
<dbReference type="InterPro" id="IPR013783">
    <property type="entry name" value="Ig-like_fold"/>
</dbReference>
<feature type="compositionally biased region" description="Acidic residues" evidence="9">
    <location>
        <begin position="412"/>
        <end position="430"/>
    </location>
</feature>
<name>A0A6P7JUP1_9TELE</name>
<evidence type="ECO:0000256" key="6">
    <source>
        <dbReference type="ARBA" id="ARBA00023136"/>
    </source>
</evidence>
<gene>
    <name evidence="14" type="primary">LOC114448107</name>
</gene>
<evidence type="ECO:0000256" key="8">
    <source>
        <dbReference type="ARBA" id="ARBA00038361"/>
    </source>
</evidence>
<dbReference type="GeneID" id="114448107"/>
<dbReference type="GO" id="GO:0033691">
    <property type="term" value="F:sialic acid binding"/>
    <property type="evidence" value="ECO:0007669"/>
    <property type="project" value="TreeGrafter"/>
</dbReference>
<evidence type="ECO:0000256" key="7">
    <source>
        <dbReference type="ARBA" id="ARBA00023157"/>
    </source>
</evidence>
<evidence type="ECO:0000256" key="1">
    <source>
        <dbReference type="ARBA" id="ARBA00004167"/>
    </source>
</evidence>
<dbReference type="SMART" id="SM00409">
    <property type="entry name" value="IG"/>
    <property type="match status" value="2"/>
</dbReference>
<comment type="similarity">
    <text evidence="8">Belongs to the immunoglobulin superfamily. SIGLEC (sialic acid binding Ig-like lectin) family.</text>
</comment>
<keyword evidence="5 10" id="KW-1133">Transmembrane helix</keyword>
<evidence type="ECO:0000256" key="10">
    <source>
        <dbReference type="SAM" id="Phobius"/>
    </source>
</evidence>
<dbReference type="PANTHER" id="PTHR12035:SF128">
    <property type="entry name" value="BRANCHED CHAIN KETO ACID DEHYDROGENASE E1 SUBUNIT BETA,-LIKE-RELATED"/>
    <property type="match status" value="1"/>
</dbReference>
<feature type="region of interest" description="Disordered" evidence="9">
    <location>
        <begin position="402"/>
        <end position="447"/>
    </location>
</feature>
<dbReference type="GO" id="GO:0007155">
    <property type="term" value="P:cell adhesion"/>
    <property type="evidence" value="ECO:0007669"/>
    <property type="project" value="UniProtKB-KW"/>
</dbReference>
<dbReference type="Pfam" id="PF07686">
    <property type="entry name" value="V-set"/>
    <property type="match status" value="1"/>
</dbReference>
<dbReference type="GO" id="GO:0030246">
    <property type="term" value="F:carbohydrate binding"/>
    <property type="evidence" value="ECO:0007669"/>
    <property type="project" value="UniProtKB-KW"/>
</dbReference>
<feature type="domain" description="Ig-like" evidence="12">
    <location>
        <begin position="153"/>
        <end position="252"/>
    </location>
</feature>
<dbReference type="InterPro" id="IPR007110">
    <property type="entry name" value="Ig-like_dom"/>
</dbReference>
<sequence>MFVLIWVLLSVMTCTDASKQQGSKCDENKYTVTLSERPITAEAGLCAVLPCSFTSEEGSVLRNITLHKCDESCEKTIFMSSNNEKIDSEFRGRVSLLEPELKKNCSIIINDLTTSDSGSYKLSFDWVNKQEKNCKVTSKETVTLNVTGLSQKPTVVIPPLTAGQQTTLTCTAPGLCSGSAPNITWSWRGNGNNDSYITGNATEFKTENVTAGTQRHTSTLTFNPSAEHHGTEITCTVSFRGDITTEETKTLNVSYEVQNQLKPNNESQSADLLTELLNIVKKPQITTIIVFLTGFLMGIFLMSIITCLVIKCHRKKQKSSENLVETLEMVTTQAVPLLDQEAEVDVIHDQEAAAEGEALNGIVEPKEVEYSNINFSAMKRGNPARSEKTRDTTETEYAEIKKDEMKARQDADGEVGEVLEGGEGEEEEEGVKEVEMDSVPAEEVGGDEEVAVYSNVNEIMDEI</sequence>
<dbReference type="Gene3D" id="2.60.40.10">
    <property type="entry name" value="Immunoglobulins"/>
    <property type="match status" value="2"/>
</dbReference>
<dbReference type="InterPro" id="IPR013162">
    <property type="entry name" value="CD80_C2-set"/>
</dbReference>
<dbReference type="PANTHER" id="PTHR12035">
    <property type="entry name" value="SIALIC ACID BINDING IMMUNOGLOBULIN-LIKE LECTIN"/>
    <property type="match status" value="1"/>
</dbReference>
<evidence type="ECO:0000256" key="11">
    <source>
        <dbReference type="SAM" id="SignalP"/>
    </source>
</evidence>
<evidence type="ECO:0000256" key="3">
    <source>
        <dbReference type="ARBA" id="ARBA00022734"/>
    </source>
</evidence>
<dbReference type="InterPro" id="IPR013106">
    <property type="entry name" value="Ig_V-set"/>
</dbReference>
<dbReference type="RefSeq" id="XP_028280638.1">
    <property type="nucleotide sequence ID" value="XM_028424837.1"/>
</dbReference>
<feature type="transmembrane region" description="Helical" evidence="10">
    <location>
        <begin position="288"/>
        <end position="310"/>
    </location>
</feature>
<dbReference type="InterPro" id="IPR003599">
    <property type="entry name" value="Ig_sub"/>
</dbReference>
<evidence type="ECO:0000259" key="12">
    <source>
        <dbReference type="PROSITE" id="PS50835"/>
    </source>
</evidence>
<dbReference type="AlphaFoldDB" id="A0A6P7JUP1"/>
<evidence type="ECO:0000313" key="13">
    <source>
        <dbReference type="Proteomes" id="UP000515145"/>
    </source>
</evidence>
<accession>A0A6P7JUP1</accession>
<keyword evidence="11" id="KW-0732">Signal</keyword>
<dbReference type="GO" id="GO:0005886">
    <property type="term" value="C:plasma membrane"/>
    <property type="evidence" value="ECO:0007669"/>
    <property type="project" value="TreeGrafter"/>
</dbReference>
<feature type="compositionally biased region" description="Basic and acidic residues" evidence="9">
    <location>
        <begin position="402"/>
        <end position="411"/>
    </location>
</feature>
<dbReference type="InterPro" id="IPR036179">
    <property type="entry name" value="Ig-like_dom_sf"/>
</dbReference>
<dbReference type="InParanoid" id="A0A6P7JUP1"/>
<keyword evidence="3" id="KW-0430">Lectin</keyword>
<organism evidence="13 14">
    <name type="scientific">Parambassis ranga</name>
    <name type="common">Indian glassy fish</name>
    <dbReference type="NCBI Taxonomy" id="210632"/>
    <lineage>
        <taxon>Eukaryota</taxon>
        <taxon>Metazoa</taxon>
        <taxon>Chordata</taxon>
        <taxon>Craniata</taxon>
        <taxon>Vertebrata</taxon>
        <taxon>Euteleostomi</taxon>
        <taxon>Actinopterygii</taxon>
        <taxon>Neopterygii</taxon>
        <taxon>Teleostei</taxon>
        <taxon>Neoteleostei</taxon>
        <taxon>Acanthomorphata</taxon>
        <taxon>Ovalentaria</taxon>
        <taxon>Ambassidae</taxon>
        <taxon>Parambassis</taxon>
    </lineage>
</organism>
<dbReference type="SUPFAM" id="SSF48726">
    <property type="entry name" value="Immunoglobulin"/>
    <property type="match status" value="2"/>
</dbReference>
<reference evidence="14" key="1">
    <citation type="submission" date="2025-08" db="UniProtKB">
        <authorList>
            <consortium name="RefSeq"/>
        </authorList>
    </citation>
    <scope>IDENTIFICATION</scope>
</reference>
<comment type="subcellular location">
    <subcellularLocation>
        <location evidence="1">Membrane</location>
        <topology evidence="1">Single-pass membrane protein</topology>
    </subcellularLocation>
</comment>